<proteinExistence type="predicted"/>
<accession>A0ABW7C9K5</accession>
<protein>
    <recommendedName>
        <fullName evidence="3">GAF domain-containing protein</fullName>
    </recommendedName>
</protein>
<evidence type="ECO:0000313" key="2">
    <source>
        <dbReference type="Proteomes" id="UP001604335"/>
    </source>
</evidence>
<comment type="caution">
    <text evidence="1">The sequence shown here is derived from an EMBL/GenBank/DDBJ whole genome shotgun (WGS) entry which is preliminary data.</text>
</comment>
<sequence length="171" mass="19170">MDIESQIQILIDNAPQDGQTPEIVAAIAPALIYFANQLSREDYYILQTLNGDWVRVTLGNRREQGIEKNVVYAFPTLQDAARGPMPTKDPNLMAAPFPVTHILFQLMAMETIDSLVFFDIPGDVMQGIEVTREAFQETVRNLFSQVQQWQEGDMIPNPLPNSATTIPSDFA</sequence>
<dbReference type="EMBL" id="JAZAQF010000057">
    <property type="protein sequence ID" value="MFG3817843.1"/>
    <property type="molecule type" value="Genomic_DNA"/>
</dbReference>
<dbReference type="Proteomes" id="UP001604335">
    <property type="component" value="Unassembled WGS sequence"/>
</dbReference>
<gene>
    <name evidence="1" type="ORF">VPK24_09365</name>
</gene>
<dbReference type="RefSeq" id="WP_190355580.1">
    <property type="nucleotide sequence ID" value="NZ_JAZAQF010000057.1"/>
</dbReference>
<keyword evidence="2" id="KW-1185">Reference proteome</keyword>
<evidence type="ECO:0000313" key="1">
    <source>
        <dbReference type="EMBL" id="MFG3817843.1"/>
    </source>
</evidence>
<reference evidence="2" key="1">
    <citation type="journal article" date="2024" name="Algal Res.">
        <title>Biochemical, toxicological and genomic investigation of a high-biomass producing Limnothrix strain isolated from Italian shallow drinking water reservoir.</title>
        <authorList>
            <person name="Simonazzi M."/>
            <person name="Shishido T.K."/>
            <person name="Delbaje E."/>
            <person name="Wahlsten M."/>
            <person name="Fewer D.P."/>
            <person name="Sivonen K."/>
            <person name="Pezzolesi L."/>
            <person name="Pistocchi R."/>
        </authorList>
    </citation>
    <scope>NUCLEOTIDE SEQUENCE [LARGE SCALE GENOMIC DNA]</scope>
    <source>
        <strain evidence="2">LRLZ20PSL1</strain>
    </source>
</reference>
<name>A0ABW7C9K5_9CYAN</name>
<evidence type="ECO:0008006" key="3">
    <source>
        <dbReference type="Google" id="ProtNLM"/>
    </source>
</evidence>
<organism evidence="1 2">
    <name type="scientific">Limnothrix redekei LRLZ20PSL1</name>
    <dbReference type="NCBI Taxonomy" id="3112953"/>
    <lineage>
        <taxon>Bacteria</taxon>
        <taxon>Bacillati</taxon>
        <taxon>Cyanobacteriota</taxon>
        <taxon>Cyanophyceae</taxon>
        <taxon>Pseudanabaenales</taxon>
        <taxon>Pseudanabaenaceae</taxon>
        <taxon>Limnothrix</taxon>
    </lineage>
</organism>